<keyword evidence="1" id="KW-1133">Transmembrane helix</keyword>
<evidence type="ECO:0008006" key="4">
    <source>
        <dbReference type="Google" id="ProtNLM"/>
    </source>
</evidence>
<evidence type="ECO:0000256" key="1">
    <source>
        <dbReference type="SAM" id="Phobius"/>
    </source>
</evidence>
<evidence type="ECO:0000313" key="3">
    <source>
        <dbReference type="Proteomes" id="UP001596060"/>
    </source>
</evidence>
<sequence>MFNPLSFVGFHTWLSLIAIVAGFPVAAGLLRGHISPRWTGIFLSTAFATSATGFGFPFNGLLPSHIIGAVALVLVVAAGFALYARMLEGRWRGVYAVTAMLSFYLLLFVLLAQLFQKVPALHALAPTGSEPPFAIAEGLLLAAFLGLTWLAAKRFTTYRPVT</sequence>
<gene>
    <name evidence="2" type="ORF">ACFPN9_18945</name>
</gene>
<reference evidence="3" key="1">
    <citation type="journal article" date="2019" name="Int. J. Syst. Evol. Microbiol.">
        <title>The Global Catalogue of Microorganisms (GCM) 10K type strain sequencing project: providing services to taxonomists for standard genome sequencing and annotation.</title>
        <authorList>
            <consortium name="The Broad Institute Genomics Platform"/>
            <consortium name="The Broad Institute Genome Sequencing Center for Infectious Disease"/>
            <person name="Wu L."/>
            <person name="Ma J."/>
        </authorList>
    </citation>
    <scope>NUCLEOTIDE SEQUENCE [LARGE SCALE GENOMIC DNA]</scope>
    <source>
        <strain evidence="3">CCUG 43117</strain>
    </source>
</reference>
<keyword evidence="3" id="KW-1185">Reference proteome</keyword>
<dbReference type="Proteomes" id="UP001596060">
    <property type="component" value="Unassembled WGS sequence"/>
</dbReference>
<feature type="transmembrane region" description="Helical" evidence="1">
    <location>
        <begin position="94"/>
        <end position="113"/>
    </location>
</feature>
<dbReference type="RefSeq" id="WP_197426710.1">
    <property type="nucleotide sequence ID" value="NZ_JBHSLU010000063.1"/>
</dbReference>
<proteinExistence type="predicted"/>
<keyword evidence="1" id="KW-0472">Membrane</keyword>
<feature type="transmembrane region" description="Helical" evidence="1">
    <location>
        <begin position="12"/>
        <end position="30"/>
    </location>
</feature>
<organism evidence="2 3">
    <name type="scientific">Bosea massiliensis</name>
    <dbReference type="NCBI Taxonomy" id="151419"/>
    <lineage>
        <taxon>Bacteria</taxon>
        <taxon>Pseudomonadati</taxon>
        <taxon>Pseudomonadota</taxon>
        <taxon>Alphaproteobacteria</taxon>
        <taxon>Hyphomicrobiales</taxon>
        <taxon>Boseaceae</taxon>
        <taxon>Bosea</taxon>
    </lineage>
</organism>
<protein>
    <recommendedName>
        <fullName evidence="4">DUF2306 domain-containing protein</fullName>
    </recommendedName>
</protein>
<name>A0ABW0P7A9_9HYPH</name>
<feature type="transmembrane region" description="Helical" evidence="1">
    <location>
        <begin position="133"/>
        <end position="152"/>
    </location>
</feature>
<feature type="transmembrane region" description="Helical" evidence="1">
    <location>
        <begin position="62"/>
        <end position="82"/>
    </location>
</feature>
<evidence type="ECO:0000313" key="2">
    <source>
        <dbReference type="EMBL" id="MFC5507322.1"/>
    </source>
</evidence>
<dbReference type="EMBL" id="JBHSLU010000063">
    <property type="protein sequence ID" value="MFC5507322.1"/>
    <property type="molecule type" value="Genomic_DNA"/>
</dbReference>
<feature type="transmembrane region" description="Helical" evidence="1">
    <location>
        <begin position="37"/>
        <end position="56"/>
    </location>
</feature>
<accession>A0ABW0P7A9</accession>
<keyword evidence="1" id="KW-0812">Transmembrane</keyword>
<comment type="caution">
    <text evidence="2">The sequence shown here is derived from an EMBL/GenBank/DDBJ whole genome shotgun (WGS) entry which is preliminary data.</text>
</comment>